<dbReference type="InParanoid" id="A0A2H3CLV8"/>
<dbReference type="EMBL" id="KZ293718">
    <property type="protein sequence ID" value="PBK82354.1"/>
    <property type="molecule type" value="Genomic_DNA"/>
</dbReference>
<evidence type="ECO:0000256" key="1">
    <source>
        <dbReference type="SAM" id="Phobius"/>
    </source>
</evidence>
<evidence type="ECO:0000313" key="3">
    <source>
        <dbReference type="EMBL" id="PBK82354.1"/>
    </source>
</evidence>
<protein>
    <recommendedName>
        <fullName evidence="2">DUF6534 domain-containing protein</fullName>
    </recommendedName>
</protein>
<organism evidence="3 4">
    <name type="scientific">Armillaria gallica</name>
    <name type="common">Bulbous honey fungus</name>
    <name type="synonym">Armillaria bulbosa</name>
    <dbReference type="NCBI Taxonomy" id="47427"/>
    <lineage>
        <taxon>Eukaryota</taxon>
        <taxon>Fungi</taxon>
        <taxon>Dikarya</taxon>
        <taxon>Basidiomycota</taxon>
        <taxon>Agaricomycotina</taxon>
        <taxon>Agaricomycetes</taxon>
        <taxon>Agaricomycetidae</taxon>
        <taxon>Agaricales</taxon>
        <taxon>Marasmiineae</taxon>
        <taxon>Physalacriaceae</taxon>
        <taxon>Armillaria</taxon>
    </lineage>
</organism>
<dbReference type="Proteomes" id="UP000217790">
    <property type="component" value="Unassembled WGS sequence"/>
</dbReference>
<keyword evidence="1" id="KW-0812">Transmembrane</keyword>
<dbReference type="STRING" id="47427.A0A2H3CLV8"/>
<keyword evidence="1" id="KW-1133">Transmembrane helix</keyword>
<feature type="transmembrane region" description="Helical" evidence="1">
    <location>
        <begin position="159"/>
        <end position="186"/>
    </location>
</feature>
<dbReference type="PANTHER" id="PTHR40465">
    <property type="entry name" value="CHROMOSOME 1, WHOLE GENOME SHOTGUN SEQUENCE"/>
    <property type="match status" value="1"/>
</dbReference>
<dbReference type="OrthoDB" id="2924221at2759"/>
<name>A0A2H3CLV8_ARMGA</name>
<keyword evidence="4" id="KW-1185">Reference proteome</keyword>
<dbReference type="PANTHER" id="PTHR40465:SF1">
    <property type="entry name" value="DUF6534 DOMAIN-CONTAINING PROTEIN"/>
    <property type="match status" value="1"/>
</dbReference>
<feature type="transmembrane region" description="Helical" evidence="1">
    <location>
        <begin position="51"/>
        <end position="78"/>
    </location>
</feature>
<dbReference type="InterPro" id="IPR045339">
    <property type="entry name" value="DUF6534"/>
</dbReference>
<keyword evidence="1" id="KW-0472">Membrane</keyword>
<evidence type="ECO:0000259" key="2">
    <source>
        <dbReference type="Pfam" id="PF20152"/>
    </source>
</evidence>
<feature type="transmembrane region" description="Helical" evidence="1">
    <location>
        <begin position="90"/>
        <end position="110"/>
    </location>
</feature>
<reference evidence="4" key="1">
    <citation type="journal article" date="2017" name="Nat. Ecol. Evol.">
        <title>Genome expansion and lineage-specific genetic innovations in the forest pathogenic fungi Armillaria.</title>
        <authorList>
            <person name="Sipos G."/>
            <person name="Prasanna A.N."/>
            <person name="Walter M.C."/>
            <person name="O'Connor E."/>
            <person name="Balint B."/>
            <person name="Krizsan K."/>
            <person name="Kiss B."/>
            <person name="Hess J."/>
            <person name="Varga T."/>
            <person name="Slot J."/>
            <person name="Riley R."/>
            <person name="Boka B."/>
            <person name="Rigling D."/>
            <person name="Barry K."/>
            <person name="Lee J."/>
            <person name="Mihaltcheva S."/>
            <person name="LaButti K."/>
            <person name="Lipzen A."/>
            <person name="Waldron R."/>
            <person name="Moloney N.M."/>
            <person name="Sperisen C."/>
            <person name="Kredics L."/>
            <person name="Vagvoelgyi C."/>
            <person name="Patrignani A."/>
            <person name="Fitzpatrick D."/>
            <person name="Nagy I."/>
            <person name="Doyle S."/>
            <person name="Anderson J.B."/>
            <person name="Grigoriev I.V."/>
            <person name="Gueldener U."/>
            <person name="Muensterkoetter M."/>
            <person name="Nagy L.G."/>
        </authorList>
    </citation>
    <scope>NUCLEOTIDE SEQUENCE [LARGE SCALE GENOMIC DNA]</scope>
    <source>
        <strain evidence="4">Ar21-2</strain>
    </source>
</reference>
<evidence type="ECO:0000313" key="4">
    <source>
        <dbReference type="Proteomes" id="UP000217790"/>
    </source>
</evidence>
<proteinExistence type="predicted"/>
<sequence length="349" mass="38125">MQPVPAGYPIAELSGPIIVGCLLNWGLFGTLSVQLYLYYLAFPNDRRFTKYLVYGIYVIEFMQTVLIAHDVFAAFGYGFGDIDALARINFFWLTVPIMGAVAACVGQVFYAYRIFILSKSRIIPIFIICVSLTNTVASMLGGIYAFQVGDITKLTSRKVHVAAGISCGASALCDFVIAICMTYYLMRSTTNLRPTQILITKIIRLTIETGSVTGIQSAPSAVVKIKTPLNLLAVVALFGVVLLTVFPHQTSYIATGLLVPKLYANSVYMVLNSRFQIIGGRDTYMSSTDMSFSTTMIRDIVSQSAEDDARPAEGMRGRAPVAVLSNGVFNDNHEMGQDKPQDSCMSLPV</sequence>
<feature type="transmembrane region" description="Helical" evidence="1">
    <location>
        <begin position="122"/>
        <end position="147"/>
    </location>
</feature>
<feature type="domain" description="DUF6534" evidence="2">
    <location>
        <begin position="170"/>
        <end position="274"/>
    </location>
</feature>
<gene>
    <name evidence="3" type="ORF">ARMGADRAFT_735383</name>
</gene>
<dbReference type="Pfam" id="PF20152">
    <property type="entry name" value="DUF6534"/>
    <property type="match status" value="1"/>
</dbReference>
<dbReference type="OMA" id="LTHWETT"/>
<feature type="transmembrane region" description="Helical" evidence="1">
    <location>
        <begin position="17"/>
        <end position="39"/>
    </location>
</feature>
<dbReference type="AlphaFoldDB" id="A0A2H3CLV8"/>
<accession>A0A2H3CLV8</accession>
<feature type="transmembrane region" description="Helical" evidence="1">
    <location>
        <begin position="229"/>
        <end position="246"/>
    </location>
</feature>